<accession>A0A915KDU1</accession>
<organism evidence="1 2">
    <name type="scientific">Romanomermis culicivorax</name>
    <name type="common">Nematode worm</name>
    <dbReference type="NCBI Taxonomy" id="13658"/>
    <lineage>
        <taxon>Eukaryota</taxon>
        <taxon>Metazoa</taxon>
        <taxon>Ecdysozoa</taxon>
        <taxon>Nematoda</taxon>
        <taxon>Enoplea</taxon>
        <taxon>Dorylaimia</taxon>
        <taxon>Mermithida</taxon>
        <taxon>Mermithoidea</taxon>
        <taxon>Mermithidae</taxon>
        <taxon>Romanomermis</taxon>
    </lineage>
</organism>
<name>A0A915KDU1_ROMCU</name>
<evidence type="ECO:0000313" key="1">
    <source>
        <dbReference type="Proteomes" id="UP000887565"/>
    </source>
</evidence>
<dbReference type="Proteomes" id="UP000887565">
    <property type="component" value="Unplaced"/>
</dbReference>
<dbReference type="WBParaSite" id="nRc.2.0.1.t36877-RA">
    <property type="protein sequence ID" value="nRc.2.0.1.t36877-RA"/>
    <property type="gene ID" value="nRc.2.0.1.g36877"/>
</dbReference>
<keyword evidence="1" id="KW-1185">Reference proteome</keyword>
<proteinExistence type="predicted"/>
<reference evidence="2" key="1">
    <citation type="submission" date="2022-11" db="UniProtKB">
        <authorList>
            <consortium name="WormBaseParasite"/>
        </authorList>
    </citation>
    <scope>IDENTIFICATION</scope>
</reference>
<dbReference type="AlphaFoldDB" id="A0A915KDU1"/>
<evidence type="ECO:0000313" key="2">
    <source>
        <dbReference type="WBParaSite" id="nRc.2.0.1.t36877-RA"/>
    </source>
</evidence>
<sequence>MSAADICCLDCVGTNDLIKRILDQFRVFLKPGISKTAYFSPTLTPDKIPAPPTRPQAMLDRIFPYKLGIKTTSN</sequence>
<protein>
    <submittedName>
        <fullName evidence="2">Uncharacterized protein</fullName>
    </submittedName>
</protein>